<dbReference type="GO" id="GO:0055085">
    <property type="term" value="P:transmembrane transport"/>
    <property type="evidence" value="ECO:0007669"/>
    <property type="project" value="InterPro"/>
</dbReference>
<dbReference type="InterPro" id="IPR036513">
    <property type="entry name" value="STAS_dom_sf"/>
</dbReference>
<feature type="transmembrane region" description="Helical" evidence="5">
    <location>
        <begin position="379"/>
        <end position="409"/>
    </location>
</feature>
<accession>A0A558DN26</accession>
<feature type="transmembrane region" description="Helical" evidence="5">
    <location>
        <begin position="127"/>
        <end position="149"/>
    </location>
</feature>
<dbReference type="Pfam" id="PF00916">
    <property type="entry name" value="Sulfate_transp"/>
    <property type="match status" value="1"/>
</dbReference>
<evidence type="ECO:0000313" key="8">
    <source>
        <dbReference type="Proteomes" id="UP000316649"/>
    </source>
</evidence>
<sequence>MPLINGLHLRNVQGDIYGGLTAAVVALPLALAMGVSSGAGPIAGIYGAIFVGFFAALFGGTPAQVSGPTGPMTVVMAMIFTQYTAMFPDNPAHGAALAFTVVILGGLFQIGFGLLRVGKFIELVPHPVISGFMSGIGIIIIVLQIGPLLGFDSPAKPLQAMQAIPGFLNDLQPDAATLGLLTLVIVYALPALLPKVNKIIPAPLLALILGTLAILLIFPESKAPVLGEIPTGMPLPQMPAFDLHLFPGMIKSALTLAALGAIDSLLTSLVADNITRTYHKSDRELIGQGIGNTIAGLFGGLPGAGATMRTVVNIKAGGRTPISGALHSIILLAIILGAGSVASHIPNAVLAGILIKVGTDIIDWDYFKRIRHVPMSGIIKMLAVLLLTVFVDLMIAVATGMVMASLLFLKEMADLEMQNINTITDPDTTGTPLSDDEKVIMKSAKGDILLYHLAGPMSFGAAKEMSRRLAQFDHYRALVLDLSDVPRVDFTSCRALDDMIYDAQSTGREVFLVGGRPQVNRMLDKQGVLKRLKDGHRHHFRLNALQHAATSIGIESTLA</sequence>
<evidence type="ECO:0000259" key="6">
    <source>
        <dbReference type="PROSITE" id="PS50801"/>
    </source>
</evidence>
<feature type="domain" description="STAS" evidence="6">
    <location>
        <begin position="447"/>
        <end position="548"/>
    </location>
</feature>
<keyword evidence="2 5" id="KW-0812">Transmembrane</keyword>
<dbReference type="InterPro" id="IPR001902">
    <property type="entry name" value="SLC26A/SulP_fam"/>
</dbReference>
<dbReference type="InterPro" id="IPR011547">
    <property type="entry name" value="SLC26A/SulP_dom"/>
</dbReference>
<comment type="caution">
    <text evidence="7">The sequence shown here is derived from an EMBL/GenBank/DDBJ whole genome shotgun (WGS) entry which is preliminary data.</text>
</comment>
<feature type="transmembrane region" description="Helical" evidence="5">
    <location>
        <begin position="39"/>
        <end position="58"/>
    </location>
</feature>
<organism evidence="7 8">
    <name type="scientific">Sedimenticola selenatireducens</name>
    <dbReference type="NCBI Taxonomy" id="191960"/>
    <lineage>
        <taxon>Bacteria</taxon>
        <taxon>Pseudomonadati</taxon>
        <taxon>Pseudomonadota</taxon>
        <taxon>Gammaproteobacteria</taxon>
        <taxon>Chromatiales</taxon>
        <taxon>Sedimenticolaceae</taxon>
        <taxon>Sedimenticola</taxon>
    </lineage>
</organism>
<comment type="subcellular location">
    <subcellularLocation>
        <location evidence="1">Membrane</location>
        <topology evidence="1">Multi-pass membrane protein</topology>
    </subcellularLocation>
</comment>
<evidence type="ECO:0000256" key="5">
    <source>
        <dbReference type="SAM" id="Phobius"/>
    </source>
</evidence>
<dbReference type="Gene3D" id="3.30.750.24">
    <property type="entry name" value="STAS domain"/>
    <property type="match status" value="1"/>
</dbReference>
<feature type="transmembrane region" description="Helical" evidence="5">
    <location>
        <begin position="94"/>
        <end position="115"/>
    </location>
</feature>
<name>A0A558DN26_9GAMM</name>
<dbReference type="Proteomes" id="UP000316649">
    <property type="component" value="Unassembled WGS sequence"/>
</dbReference>
<dbReference type="InterPro" id="IPR002645">
    <property type="entry name" value="STAS_dom"/>
</dbReference>
<dbReference type="SUPFAM" id="SSF52091">
    <property type="entry name" value="SpoIIaa-like"/>
    <property type="match status" value="1"/>
</dbReference>
<feature type="transmembrane region" description="Helical" evidence="5">
    <location>
        <begin position="12"/>
        <end position="33"/>
    </location>
</feature>
<dbReference type="GO" id="GO:0016020">
    <property type="term" value="C:membrane"/>
    <property type="evidence" value="ECO:0007669"/>
    <property type="project" value="UniProtKB-SubCell"/>
</dbReference>
<dbReference type="CDD" id="cd07042">
    <property type="entry name" value="STAS_SulP_like_sulfate_transporter"/>
    <property type="match status" value="1"/>
</dbReference>
<evidence type="ECO:0000256" key="1">
    <source>
        <dbReference type="ARBA" id="ARBA00004141"/>
    </source>
</evidence>
<evidence type="ECO:0000256" key="4">
    <source>
        <dbReference type="ARBA" id="ARBA00023136"/>
    </source>
</evidence>
<feature type="transmembrane region" description="Helical" evidence="5">
    <location>
        <begin position="249"/>
        <end position="271"/>
    </location>
</feature>
<dbReference type="EMBL" id="VMNH01000010">
    <property type="protein sequence ID" value="TVO74898.1"/>
    <property type="molecule type" value="Genomic_DNA"/>
</dbReference>
<dbReference type="AlphaFoldDB" id="A0A558DN26"/>
<dbReference type="OrthoDB" id="9769739at2"/>
<evidence type="ECO:0000256" key="2">
    <source>
        <dbReference type="ARBA" id="ARBA00022692"/>
    </source>
</evidence>
<keyword evidence="4 5" id="KW-0472">Membrane</keyword>
<dbReference type="PANTHER" id="PTHR11814">
    <property type="entry name" value="SULFATE TRANSPORTER"/>
    <property type="match status" value="1"/>
</dbReference>
<dbReference type="Pfam" id="PF01740">
    <property type="entry name" value="STAS"/>
    <property type="match status" value="1"/>
</dbReference>
<feature type="transmembrane region" description="Helical" evidence="5">
    <location>
        <begin position="324"/>
        <end position="342"/>
    </location>
</feature>
<dbReference type="PROSITE" id="PS50801">
    <property type="entry name" value="STAS"/>
    <property type="match status" value="1"/>
</dbReference>
<proteinExistence type="predicted"/>
<feature type="transmembrane region" description="Helical" evidence="5">
    <location>
        <begin position="175"/>
        <end position="193"/>
    </location>
</feature>
<dbReference type="RefSeq" id="WP_144358984.1">
    <property type="nucleotide sequence ID" value="NZ_VMNH01000010.1"/>
</dbReference>
<reference evidence="7 8" key="1">
    <citation type="submission" date="2019-07" db="EMBL/GenBank/DDBJ databases">
        <title>The pathways for chlorine oxyanion respiration interact through the shared metabolite chlorate.</title>
        <authorList>
            <person name="Barnum T.P."/>
            <person name="Cheng Y."/>
            <person name="Hill K.A."/>
            <person name="Lucas L.N."/>
            <person name="Carlson H.K."/>
            <person name="Coates J.D."/>
        </authorList>
    </citation>
    <scope>NUCLEOTIDE SEQUENCE [LARGE SCALE GENOMIC DNA]</scope>
    <source>
        <strain evidence="7 8">BK-1</strain>
    </source>
</reference>
<evidence type="ECO:0000313" key="7">
    <source>
        <dbReference type="EMBL" id="TVO74898.1"/>
    </source>
</evidence>
<protein>
    <submittedName>
        <fullName evidence="7">SulP family inorganic anion transporter</fullName>
    </submittedName>
</protein>
<keyword evidence="8" id="KW-1185">Reference proteome</keyword>
<feature type="transmembrane region" description="Helical" evidence="5">
    <location>
        <begin position="200"/>
        <end position="218"/>
    </location>
</feature>
<evidence type="ECO:0000256" key="3">
    <source>
        <dbReference type="ARBA" id="ARBA00022989"/>
    </source>
</evidence>
<keyword evidence="3 5" id="KW-1133">Transmembrane helix</keyword>
<gene>
    <name evidence="7" type="ORF">FHP88_10425</name>
</gene>